<evidence type="ECO:0000313" key="12">
    <source>
        <dbReference type="Proteomes" id="UP000319732"/>
    </source>
</evidence>
<dbReference type="GO" id="GO:0016407">
    <property type="term" value="F:acetyltransferase activity"/>
    <property type="evidence" value="ECO:0007669"/>
    <property type="project" value="TreeGrafter"/>
</dbReference>
<dbReference type="EC" id="2.3.1.-" evidence="7"/>
<dbReference type="InterPro" id="IPR050743">
    <property type="entry name" value="2-oxoacid_DH_E2_comp"/>
</dbReference>
<name>A0A545SNJ7_9GAMM</name>
<evidence type="ECO:0000256" key="4">
    <source>
        <dbReference type="ARBA" id="ARBA00022679"/>
    </source>
</evidence>
<protein>
    <recommendedName>
        <fullName evidence="7">Dihydrolipoamide acetyltransferase component of pyruvate dehydrogenase complex</fullName>
        <ecNumber evidence="7">2.3.1.-</ecNumber>
    </recommendedName>
</protein>
<dbReference type="Pfam" id="PF00198">
    <property type="entry name" value="2-oxoacid_dh"/>
    <property type="match status" value="1"/>
</dbReference>
<dbReference type="Pfam" id="PF00364">
    <property type="entry name" value="Biotin_lipoyl"/>
    <property type="match status" value="1"/>
</dbReference>
<evidence type="ECO:0000256" key="2">
    <source>
        <dbReference type="ARBA" id="ARBA00007317"/>
    </source>
</evidence>
<evidence type="ECO:0000256" key="8">
    <source>
        <dbReference type="SAM" id="MobiDB-lite"/>
    </source>
</evidence>
<dbReference type="RefSeq" id="WP_142930058.1">
    <property type="nucleotide sequence ID" value="NZ_ML660115.1"/>
</dbReference>
<dbReference type="CDD" id="cd06849">
    <property type="entry name" value="lipoyl_domain"/>
    <property type="match status" value="1"/>
</dbReference>
<comment type="caution">
    <text evidence="11">The sequence shown here is derived from an EMBL/GenBank/DDBJ whole genome shotgun (WGS) entry which is preliminary data.</text>
</comment>
<dbReference type="EMBL" id="VHSG01000040">
    <property type="protein sequence ID" value="TQV66527.1"/>
    <property type="molecule type" value="Genomic_DNA"/>
</dbReference>
<dbReference type="SUPFAM" id="SSF51230">
    <property type="entry name" value="Single hybrid motif"/>
    <property type="match status" value="1"/>
</dbReference>
<dbReference type="InterPro" id="IPR001078">
    <property type="entry name" value="2-oxoacid_DH_actylTfrase"/>
</dbReference>
<dbReference type="OrthoDB" id="9805770at2"/>
<keyword evidence="6 7" id="KW-0012">Acyltransferase</keyword>
<evidence type="ECO:0000259" key="10">
    <source>
        <dbReference type="PROSITE" id="PS51826"/>
    </source>
</evidence>
<evidence type="ECO:0000256" key="5">
    <source>
        <dbReference type="ARBA" id="ARBA00022823"/>
    </source>
</evidence>
<evidence type="ECO:0000259" key="9">
    <source>
        <dbReference type="PROSITE" id="PS50968"/>
    </source>
</evidence>
<dbReference type="Gene3D" id="2.40.50.100">
    <property type="match status" value="1"/>
</dbReference>
<feature type="region of interest" description="Disordered" evidence="8">
    <location>
        <begin position="197"/>
        <end position="217"/>
    </location>
</feature>
<organism evidence="11 12">
    <name type="scientific">Exilibacterium tricleocarpae</name>
    <dbReference type="NCBI Taxonomy" id="2591008"/>
    <lineage>
        <taxon>Bacteria</taxon>
        <taxon>Pseudomonadati</taxon>
        <taxon>Pseudomonadota</taxon>
        <taxon>Gammaproteobacteria</taxon>
        <taxon>Cellvibrionales</taxon>
        <taxon>Cellvibrionaceae</taxon>
        <taxon>Exilibacterium</taxon>
    </lineage>
</organism>
<sequence>MPQLIDITLPADQLEGTSATLSCWLVEPGQPVNAGDPLLELETDKVSMEVSAPADGVLETILVNPGEAVEPEMILGRLAEAGAERAPTGELAATGTEAAGVAPAETGLVATTARTGAGGNNTPARIEPNGTTVTSACTGANGGGMSSPTEPDSARHLIGPAVRRLVRENNLDIDTIPGSGRGGRVTRDDVLRFLAQPKPIPTSAPGSDNTVGAPASRKIPHSTMRKTIASRMVESLLHTAPHVTSVFEMDMSNVIEHRRWHKKEYAEDGVNLTFTAYFLAAAARAIKAVPQINARYHDDGLELFEDVNIGVGTALGDAGLVVPVVPQVQAKKLFEIARHLQGQTERARAGTLTPAEMKNGTFTISNHGVGGSLFATPIIINQPQVAILGIGKLQKRALVVEVDGEDVVAIKPMCYVSLTIDHRAVDAFQTNKFLTEFVDTIENWGQ</sequence>
<evidence type="ECO:0000256" key="7">
    <source>
        <dbReference type="RuleBase" id="RU003423"/>
    </source>
</evidence>
<dbReference type="GO" id="GO:0005737">
    <property type="term" value="C:cytoplasm"/>
    <property type="evidence" value="ECO:0007669"/>
    <property type="project" value="TreeGrafter"/>
</dbReference>
<dbReference type="AlphaFoldDB" id="A0A545SNJ7"/>
<dbReference type="SUPFAM" id="SSF52777">
    <property type="entry name" value="CoA-dependent acyltransferases"/>
    <property type="match status" value="1"/>
</dbReference>
<dbReference type="PANTHER" id="PTHR43178">
    <property type="entry name" value="DIHYDROLIPOAMIDE ACETYLTRANSFERASE COMPONENT OF PYRUVATE DEHYDROGENASE COMPLEX"/>
    <property type="match status" value="1"/>
</dbReference>
<keyword evidence="5 7" id="KW-0450">Lipoyl</keyword>
<dbReference type="Pfam" id="PF02817">
    <property type="entry name" value="E3_binding"/>
    <property type="match status" value="1"/>
</dbReference>
<dbReference type="InterPro" id="IPR004167">
    <property type="entry name" value="PSBD"/>
</dbReference>
<dbReference type="PROSITE" id="PS00189">
    <property type="entry name" value="LIPOYL"/>
    <property type="match status" value="1"/>
</dbReference>
<dbReference type="InterPro" id="IPR036625">
    <property type="entry name" value="E3-bd_dom_sf"/>
</dbReference>
<evidence type="ECO:0000313" key="11">
    <source>
        <dbReference type="EMBL" id="TQV66527.1"/>
    </source>
</evidence>
<comment type="similarity">
    <text evidence="2 7">Belongs to the 2-oxoacid dehydrogenase family.</text>
</comment>
<keyword evidence="4 7" id="KW-0808">Transferase</keyword>
<dbReference type="PROSITE" id="PS50968">
    <property type="entry name" value="BIOTINYL_LIPOYL"/>
    <property type="match status" value="1"/>
</dbReference>
<evidence type="ECO:0000256" key="6">
    <source>
        <dbReference type="ARBA" id="ARBA00023315"/>
    </source>
</evidence>
<dbReference type="Gene3D" id="3.30.559.10">
    <property type="entry name" value="Chloramphenicol acetyltransferase-like domain"/>
    <property type="match status" value="1"/>
</dbReference>
<dbReference type="Gene3D" id="4.10.320.10">
    <property type="entry name" value="E3-binding domain"/>
    <property type="match status" value="1"/>
</dbReference>
<keyword evidence="12" id="KW-1185">Reference proteome</keyword>
<feature type="domain" description="Peripheral subunit-binding (PSBD)" evidence="10">
    <location>
        <begin position="157"/>
        <end position="194"/>
    </location>
</feature>
<dbReference type="InterPro" id="IPR003016">
    <property type="entry name" value="2-oxoA_DH_lipoyl-BS"/>
</dbReference>
<dbReference type="GO" id="GO:0031405">
    <property type="term" value="F:lipoic acid binding"/>
    <property type="evidence" value="ECO:0007669"/>
    <property type="project" value="TreeGrafter"/>
</dbReference>
<dbReference type="PANTHER" id="PTHR43178:SF5">
    <property type="entry name" value="LIPOAMIDE ACYLTRANSFERASE COMPONENT OF BRANCHED-CHAIN ALPHA-KETO ACID DEHYDROGENASE COMPLEX, MITOCHONDRIAL"/>
    <property type="match status" value="1"/>
</dbReference>
<evidence type="ECO:0000256" key="1">
    <source>
        <dbReference type="ARBA" id="ARBA00001938"/>
    </source>
</evidence>
<dbReference type="InterPro" id="IPR000089">
    <property type="entry name" value="Biotin_lipoyl"/>
</dbReference>
<dbReference type="Proteomes" id="UP000319732">
    <property type="component" value="Unassembled WGS sequence"/>
</dbReference>
<comment type="subunit">
    <text evidence="3">Forms a 24-polypeptide structural core with octahedral symmetry.</text>
</comment>
<evidence type="ECO:0000256" key="3">
    <source>
        <dbReference type="ARBA" id="ARBA00011484"/>
    </source>
</evidence>
<dbReference type="InterPro" id="IPR011053">
    <property type="entry name" value="Single_hybrid_motif"/>
</dbReference>
<dbReference type="PROSITE" id="PS51826">
    <property type="entry name" value="PSBD"/>
    <property type="match status" value="1"/>
</dbReference>
<proteinExistence type="inferred from homology"/>
<dbReference type="SUPFAM" id="SSF47005">
    <property type="entry name" value="Peripheral subunit-binding domain of 2-oxo acid dehydrogenase complex"/>
    <property type="match status" value="1"/>
</dbReference>
<accession>A0A545SNJ7</accession>
<dbReference type="InterPro" id="IPR023213">
    <property type="entry name" value="CAT-like_dom_sf"/>
</dbReference>
<feature type="domain" description="Lipoyl-binding" evidence="9">
    <location>
        <begin position="4"/>
        <end position="79"/>
    </location>
</feature>
<comment type="cofactor">
    <cofactor evidence="1 7">
        <name>(R)-lipoate</name>
        <dbReference type="ChEBI" id="CHEBI:83088"/>
    </cofactor>
</comment>
<gene>
    <name evidence="11" type="ORF">FKG94_26965</name>
</gene>
<reference evidence="11 12" key="1">
    <citation type="submission" date="2019-06" db="EMBL/GenBank/DDBJ databases">
        <title>Whole genome sequence for Cellvibrionaceae sp. R142.</title>
        <authorList>
            <person name="Wang G."/>
        </authorList>
    </citation>
    <scope>NUCLEOTIDE SEQUENCE [LARGE SCALE GENOMIC DNA]</scope>
    <source>
        <strain evidence="11 12">R142</strain>
    </source>
</reference>